<proteinExistence type="predicted"/>
<dbReference type="InParanoid" id="A0A136IS21"/>
<keyword evidence="2" id="KW-1185">Reference proteome</keyword>
<dbReference type="AlphaFoldDB" id="A0A136IS21"/>
<gene>
    <name evidence="1" type="ORF">Micbo1qcDRAFT_167316</name>
</gene>
<evidence type="ECO:0000313" key="2">
    <source>
        <dbReference type="Proteomes" id="UP000070501"/>
    </source>
</evidence>
<accession>A0A136IS21</accession>
<organism evidence="1 2">
    <name type="scientific">Microdochium bolleyi</name>
    <dbReference type="NCBI Taxonomy" id="196109"/>
    <lineage>
        <taxon>Eukaryota</taxon>
        <taxon>Fungi</taxon>
        <taxon>Dikarya</taxon>
        <taxon>Ascomycota</taxon>
        <taxon>Pezizomycotina</taxon>
        <taxon>Sordariomycetes</taxon>
        <taxon>Xylariomycetidae</taxon>
        <taxon>Xylariales</taxon>
        <taxon>Microdochiaceae</taxon>
        <taxon>Microdochium</taxon>
    </lineage>
</organism>
<evidence type="ECO:0000313" key="1">
    <source>
        <dbReference type="EMBL" id="KXJ87741.1"/>
    </source>
</evidence>
<name>A0A136IS21_9PEZI</name>
<sequence length="178" mass="19439">MARHDLLTSETSFKVVLPAWPCSMVSLGWSYICELDGRLDSHFQRPCAARWAAVWLRASRGLASSCGQNCVLQRHVCLGLGGVRQGDKACQLVLTCGGLEAALRRLCQMTWMSSCLVERGRPWNIQTVVGVRKLSSSLACEMVAWRSAKLHSLHATRRFDLTSSGELCGGGDTVLVSA</sequence>
<dbReference type="Proteomes" id="UP000070501">
    <property type="component" value="Unassembled WGS sequence"/>
</dbReference>
<dbReference type="EMBL" id="KQ964261">
    <property type="protein sequence ID" value="KXJ87741.1"/>
    <property type="molecule type" value="Genomic_DNA"/>
</dbReference>
<reference evidence="2" key="1">
    <citation type="submission" date="2016-02" db="EMBL/GenBank/DDBJ databases">
        <title>Draft genome sequence of Microdochium bolleyi, a fungal endophyte of beachgrass.</title>
        <authorList>
            <consortium name="DOE Joint Genome Institute"/>
            <person name="David A.S."/>
            <person name="May G."/>
            <person name="Haridas S."/>
            <person name="Lim J."/>
            <person name="Wang M."/>
            <person name="Labutti K."/>
            <person name="Lipzen A."/>
            <person name="Barry K."/>
            <person name="Grigoriev I.V."/>
        </authorList>
    </citation>
    <scope>NUCLEOTIDE SEQUENCE [LARGE SCALE GENOMIC DNA]</scope>
    <source>
        <strain evidence="2">J235TASD1</strain>
    </source>
</reference>
<protein>
    <submittedName>
        <fullName evidence="1">Uncharacterized protein</fullName>
    </submittedName>
</protein>